<feature type="active site" description="Proton donor/acceptor" evidence="5">
    <location>
        <position position="135"/>
    </location>
</feature>
<evidence type="ECO:0000313" key="8">
    <source>
        <dbReference type="Proteomes" id="UP000033612"/>
    </source>
</evidence>
<name>A0A0F4LNR3_9LACO</name>
<comment type="similarity">
    <text evidence="1 4">Belongs to the DapA family.</text>
</comment>
<dbReference type="STRING" id="1218506.JF75_02710"/>
<evidence type="ECO:0000256" key="4">
    <source>
        <dbReference type="PIRNR" id="PIRNR001365"/>
    </source>
</evidence>
<dbReference type="SMART" id="SM01130">
    <property type="entry name" value="DHDPS"/>
    <property type="match status" value="1"/>
</dbReference>
<dbReference type="PANTHER" id="PTHR12128:SF66">
    <property type="entry name" value="4-HYDROXY-2-OXOGLUTARATE ALDOLASE, MITOCHONDRIAL"/>
    <property type="match status" value="1"/>
</dbReference>
<protein>
    <submittedName>
        <fullName evidence="7">Dihydrodipicolinate synthase</fullName>
    </submittedName>
</protein>
<dbReference type="GO" id="GO:0044281">
    <property type="term" value="P:small molecule metabolic process"/>
    <property type="evidence" value="ECO:0007669"/>
    <property type="project" value="UniProtKB-ARBA"/>
</dbReference>
<dbReference type="Gene3D" id="3.20.20.70">
    <property type="entry name" value="Aldolase class I"/>
    <property type="match status" value="1"/>
</dbReference>
<dbReference type="Pfam" id="PF00701">
    <property type="entry name" value="DHDPS"/>
    <property type="match status" value="1"/>
</dbReference>
<dbReference type="EMBL" id="JXLH01000003">
    <property type="protein sequence ID" value="KJY59914.1"/>
    <property type="molecule type" value="Genomic_DNA"/>
</dbReference>
<proteinExistence type="inferred from homology"/>
<dbReference type="Proteomes" id="UP000033612">
    <property type="component" value="Unassembled WGS sequence"/>
</dbReference>
<dbReference type="PRINTS" id="PR00146">
    <property type="entry name" value="DHPICSNTHASE"/>
</dbReference>
<reference evidence="7 8" key="1">
    <citation type="submission" date="2015-01" db="EMBL/GenBank/DDBJ databases">
        <title>Comparative genomics of the lactic acid bacteria isolated from the honey bee gut.</title>
        <authorList>
            <person name="Ellegaard K.M."/>
            <person name="Tamarit D."/>
            <person name="Javelind E."/>
            <person name="Olofsson T."/>
            <person name="Andersson S.G."/>
            <person name="Vasquez A."/>
        </authorList>
    </citation>
    <scope>NUCLEOTIDE SEQUENCE [LARGE SCALE GENOMIC DNA]</scope>
    <source>
        <strain evidence="7 8">Hma2</strain>
    </source>
</reference>
<evidence type="ECO:0000256" key="3">
    <source>
        <dbReference type="ARBA" id="ARBA00023270"/>
    </source>
</evidence>
<evidence type="ECO:0000256" key="5">
    <source>
        <dbReference type="PIRSR" id="PIRSR001365-1"/>
    </source>
</evidence>
<dbReference type="InterPro" id="IPR002220">
    <property type="entry name" value="DapA-like"/>
</dbReference>
<dbReference type="RefSeq" id="WP_046331534.1">
    <property type="nucleotide sequence ID" value="NZ_JBHTBO010000007.1"/>
</dbReference>
<dbReference type="SUPFAM" id="SSF51569">
    <property type="entry name" value="Aldolase"/>
    <property type="match status" value="1"/>
</dbReference>
<feature type="active site" description="Schiff-base intermediate with substrate" evidence="5">
    <location>
        <position position="163"/>
    </location>
</feature>
<dbReference type="GO" id="GO:0008840">
    <property type="term" value="F:4-hydroxy-tetrahydrodipicolinate synthase activity"/>
    <property type="evidence" value="ECO:0007669"/>
    <property type="project" value="TreeGrafter"/>
</dbReference>
<dbReference type="InterPro" id="IPR013785">
    <property type="entry name" value="Aldolase_TIM"/>
</dbReference>
<dbReference type="OrthoDB" id="9771791at2"/>
<evidence type="ECO:0000256" key="6">
    <source>
        <dbReference type="PIRSR" id="PIRSR001365-2"/>
    </source>
</evidence>
<dbReference type="InterPro" id="IPR020625">
    <property type="entry name" value="Schiff_base-form_aldolases_AS"/>
</dbReference>
<accession>A0A0F4LNR3</accession>
<feature type="binding site" evidence="6">
    <location>
        <position position="206"/>
    </location>
    <ligand>
        <name>pyruvate</name>
        <dbReference type="ChEBI" id="CHEBI:15361"/>
    </ligand>
</feature>
<keyword evidence="2 4" id="KW-0456">Lyase</keyword>
<organism evidence="7 8">
    <name type="scientific">Lactobacillus kimbladii</name>
    <dbReference type="NCBI Taxonomy" id="1218506"/>
    <lineage>
        <taxon>Bacteria</taxon>
        <taxon>Bacillati</taxon>
        <taxon>Bacillota</taxon>
        <taxon>Bacilli</taxon>
        <taxon>Lactobacillales</taxon>
        <taxon>Lactobacillaceae</taxon>
        <taxon>Lactobacillus</taxon>
    </lineage>
</organism>
<evidence type="ECO:0000256" key="1">
    <source>
        <dbReference type="ARBA" id="ARBA00007592"/>
    </source>
</evidence>
<dbReference type="HOGENOM" id="CLU_049343_5_1_9"/>
<sequence>MFNGIITPIVTPFNRDKAQSINYQAAQVLIDKLISAGVSGIFVLGSNGEFHVLTHAEKISFVKAVVQYVDHRVPVFAGAGACSTSETIALSHEMEAAGADDLSIINPYFIRPQDDELFDFYRDVAASVDLPVIMYNIPKNTGYNIPVNVVRKLAEIDNIVGIKDSSGDVDLIRKYQEVATDNKFQVLIGSDSKISVAYKMGVKAAIAGTSNLIPNVLVNLDRALKDGNDQEAEKLQKSIDVLRSALKLGTVPAVLKRSVELANIANVGPARKPVRETTTQVDQEIIKMLKYYGLHS</sequence>
<dbReference type="PATRIC" id="fig|1218506.3.peg.309"/>
<dbReference type="AlphaFoldDB" id="A0A0F4LNR3"/>
<dbReference type="PROSITE" id="PS00666">
    <property type="entry name" value="DHDPS_2"/>
    <property type="match status" value="1"/>
</dbReference>
<keyword evidence="8" id="KW-1185">Reference proteome</keyword>
<keyword evidence="3" id="KW-0704">Schiff base</keyword>
<dbReference type="CDD" id="cd00408">
    <property type="entry name" value="DHDPS-like"/>
    <property type="match status" value="1"/>
</dbReference>
<dbReference type="PANTHER" id="PTHR12128">
    <property type="entry name" value="DIHYDRODIPICOLINATE SYNTHASE"/>
    <property type="match status" value="1"/>
</dbReference>
<evidence type="ECO:0000313" key="7">
    <source>
        <dbReference type="EMBL" id="KJY59914.1"/>
    </source>
</evidence>
<gene>
    <name evidence="7" type="ORF">JF75_02710</name>
</gene>
<dbReference type="PIRSF" id="PIRSF001365">
    <property type="entry name" value="DHDPS"/>
    <property type="match status" value="1"/>
</dbReference>
<evidence type="ECO:0000256" key="2">
    <source>
        <dbReference type="ARBA" id="ARBA00023239"/>
    </source>
</evidence>
<comment type="caution">
    <text evidence="7">The sequence shown here is derived from an EMBL/GenBank/DDBJ whole genome shotgun (WGS) entry which is preliminary data.</text>
</comment>